<dbReference type="Proteomes" id="UP001447842">
    <property type="component" value="Chromosome"/>
</dbReference>
<dbReference type="EMBL" id="CP147920">
    <property type="protein sequence ID" value="XAU14715.1"/>
    <property type="molecule type" value="Genomic_DNA"/>
</dbReference>
<sequence>MKQRINPLWVRRFIVLAILAAVAKALMLVLATQLPYGGVEPTVAAGESLSYSRYTPSRLFGIEAHKAAPKSGGKQTEVYRLDALTLRGIYLEAHNAFILVEEGVKTELFSIGDRYKRYTLVDILPDKAIFEKDGQRYALAFKEENMGPIATAPVPSSSVVTQNGFTSIKRKEVRYYSEHFDAIWQNIKIQEVYRNKKLTGFEVKWIKKDSIFAKMGLQEHDIITGINGKPLTSVAEVLKLYKNMDQIDNLTLDIQRNNTERQLDYAIYD</sequence>
<evidence type="ECO:0000313" key="3">
    <source>
        <dbReference type="Proteomes" id="UP001447842"/>
    </source>
</evidence>
<evidence type="ECO:0000313" key="2">
    <source>
        <dbReference type="EMBL" id="XAU14715.1"/>
    </source>
</evidence>
<dbReference type="InterPro" id="IPR001478">
    <property type="entry name" value="PDZ"/>
</dbReference>
<accession>A0ABZ3H854</accession>
<dbReference type="SUPFAM" id="SSF50156">
    <property type="entry name" value="PDZ domain-like"/>
    <property type="match status" value="1"/>
</dbReference>
<dbReference type="Gene3D" id="2.30.30.830">
    <property type="match status" value="1"/>
</dbReference>
<evidence type="ECO:0000259" key="1">
    <source>
        <dbReference type="SMART" id="SM00228"/>
    </source>
</evidence>
<name>A0ABZ3H854_9BACT</name>
<organism evidence="2 3">
    <name type="scientific">Sulfurimonas diazotrophicus</name>
    <dbReference type="NCBI Taxonomy" id="3131939"/>
    <lineage>
        <taxon>Bacteria</taxon>
        <taxon>Pseudomonadati</taxon>
        <taxon>Campylobacterota</taxon>
        <taxon>Epsilonproteobacteria</taxon>
        <taxon>Campylobacterales</taxon>
        <taxon>Sulfurimonadaceae</taxon>
        <taxon>Sulfurimonas</taxon>
    </lineage>
</organism>
<dbReference type="Pfam" id="PF17820">
    <property type="entry name" value="PDZ_6"/>
    <property type="match status" value="1"/>
</dbReference>
<keyword evidence="3" id="KW-1185">Reference proteome</keyword>
<proteinExistence type="predicted"/>
<gene>
    <name evidence="2" type="ORF">WCY31_10740</name>
</gene>
<dbReference type="SMART" id="SM00228">
    <property type="entry name" value="PDZ"/>
    <property type="match status" value="1"/>
</dbReference>
<protein>
    <submittedName>
        <fullName evidence="2">PDZ domain-containing protein</fullName>
    </submittedName>
</protein>
<dbReference type="RefSeq" id="WP_345969807.1">
    <property type="nucleotide sequence ID" value="NZ_CP147920.1"/>
</dbReference>
<dbReference type="Gene3D" id="2.30.42.10">
    <property type="match status" value="1"/>
</dbReference>
<reference evidence="2 3" key="1">
    <citation type="submission" date="2024-03" db="EMBL/GenBank/DDBJ databases">
        <title>Sulfurimonas sp. HSL3-1.</title>
        <authorList>
            <person name="Wang S."/>
        </authorList>
    </citation>
    <scope>NUCLEOTIDE SEQUENCE [LARGE SCALE GENOMIC DNA]</scope>
    <source>
        <strain evidence="2 3">HSL3-1</strain>
    </source>
</reference>
<feature type="domain" description="PDZ" evidence="1">
    <location>
        <begin position="161"/>
        <end position="258"/>
    </location>
</feature>
<dbReference type="InterPro" id="IPR041489">
    <property type="entry name" value="PDZ_6"/>
</dbReference>
<dbReference type="InterPro" id="IPR036034">
    <property type="entry name" value="PDZ_sf"/>
</dbReference>